<dbReference type="FunFam" id="3.40.640.10:FF:000089">
    <property type="entry name" value="Aminotransferase, DegT/DnrJ/EryC1/StrS family"/>
    <property type="match status" value="1"/>
</dbReference>
<dbReference type="GO" id="GO:0000271">
    <property type="term" value="P:polysaccharide biosynthetic process"/>
    <property type="evidence" value="ECO:0007669"/>
    <property type="project" value="TreeGrafter"/>
</dbReference>
<feature type="modified residue" description="N6-(pyridoxal phosphate)lysine" evidence="4">
    <location>
        <position position="243"/>
    </location>
</feature>
<dbReference type="PANTHER" id="PTHR30244">
    <property type="entry name" value="TRANSAMINASE"/>
    <property type="match status" value="1"/>
</dbReference>
<keyword evidence="1 4" id="KW-0663">Pyridoxal phosphate</keyword>
<evidence type="ECO:0000256" key="2">
    <source>
        <dbReference type="ARBA" id="ARBA00037999"/>
    </source>
</evidence>
<dbReference type="Pfam" id="PF01041">
    <property type="entry name" value="DegT_DnrJ_EryC1"/>
    <property type="match status" value="1"/>
</dbReference>
<dbReference type="InterPro" id="IPR015421">
    <property type="entry name" value="PyrdxlP-dep_Trfase_major"/>
</dbReference>
<dbReference type="AlphaFoldDB" id="A0A8K2A040"/>
<keyword evidence="6" id="KW-0032">Aminotransferase</keyword>
<dbReference type="Proteomes" id="UP000607397">
    <property type="component" value="Unassembled WGS sequence"/>
</dbReference>
<sequence>MQSEVAHLEARLTLQLATQLPQPLIVTRHSWILACGICPGIQPEDLLGLALGHWYPTTSVQLVDLGTQQRRLTPAIQRSMLRVLRHGQYVLGPEVAALETRLAQFVGVKHCITCANGTDALLIAQMALGIEPGSEVIVPGFTFIATAETVALLGATPVYVDIDPLTYTLDPSQLESAITPRTRAIMPVSLYGQCADFDAIGAIAARYNIPVIEDAAQSLGATYKGRPSGSLSTLACTSFFPSKPLGGYGDGGAIFTDNDQWSEIIRQIANHGQDRRYHHIRLGVNSRLDTLQAAILLAKLDIFPQEIGQRQQVAQRYDVWLQQAGIPPPYIELHNTSVYAQYTLRVPERQALQARLRSAGVPSVVHYPLPLNHQPALLNPKVELPLCNQVAQEVLSLPLHPYLSPEMQAQIIEVFLQG</sequence>
<comment type="similarity">
    <text evidence="2 5">Belongs to the DegT/DnrJ/EryC1 family.</text>
</comment>
<dbReference type="PANTHER" id="PTHR30244:SF42">
    <property type="entry name" value="UDP-2-ACETAMIDO-2-DEOXY-3-OXO-D-GLUCURONATE AMINOTRANSFERASE"/>
    <property type="match status" value="1"/>
</dbReference>
<evidence type="ECO:0000256" key="5">
    <source>
        <dbReference type="RuleBase" id="RU004508"/>
    </source>
</evidence>
<feature type="active site" description="Proton acceptor" evidence="3">
    <location>
        <position position="243"/>
    </location>
</feature>
<dbReference type="InterPro" id="IPR015422">
    <property type="entry name" value="PyrdxlP-dep_Trfase_small"/>
</dbReference>
<evidence type="ECO:0000256" key="3">
    <source>
        <dbReference type="PIRSR" id="PIRSR000390-1"/>
    </source>
</evidence>
<accession>A0A8K2A040</accession>
<comment type="caution">
    <text evidence="6">The sequence shown here is derived from an EMBL/GenBank/DDBJ whole genome shotgun (WGS) entry which is preliminary data.</text>
</comment>
<evidence type="ECO:0000256" key="1">
    <source>
        <dbReference type="ARBA" id="ARBA00022898"/>
    </source>
</evidence>
<reference evidence="6" key="1">
    <citation type="submission" date="2019-12" db="EMBL/GenBank/DDBJ databases">
        <title>High-Quality draft genome sequences of three cyanobacteria isolated from the limestone walls of the Old Cathedral of Coimbra.</title>
        <authorList>
            <person name="Tiago I."/>
            <person name="Soares F."/>
            <person name="Portugal A."/>
        </authorList>
    </citation>
    <scope>NUCLEOTIDE SEQUENCE [LARGE SCALE GENOMIC DNA]</scope>
    <source>
        <strain evidence="6">C</strain>
    </source>
</reference>
<dbReference type="SUPFAM" id="SSF53383">
    <property type="entry name" value="PLP-dependent transferases"/>
    <property type="match status" value="1"/>
</dbReference>
<protein>
    <submittedName>
        <fullName evidence="6">Aminotransferase class I/II-fold pyridoxal phosphate-dependent enzyme</fullName>
    </submittedName>
</protein>
<dbReference type="InterPro" id="IPR000653">
    <property type="entry name" value="DegT/StrS_aminotransferase"/>
</dbReference>
<proteinExistence type="inferred from homology"/>
<dbReference type="InterPro" id="IPR015424">
    <property type="entry name" value="PyrdxlP-dep_Trfase"/>
</dbReference>
<evidence type="ECO:0000256" key="4">
    <source>
        <dbReference type="PIRSR" id="PIRSR000390-2"/>
    </source>
</evidence>
<dbReference type="EMBL" id="WVIC01000024">
    <property type="protein sequence ID" value="NCJ07291.1"/>
    <property type="molecule type" value="Genomic_DNA"/>
</dbReference>
<keyword evidence="7" id="KW-1185">Reference proteome</keyword>
<dbReference type="GO" id="GO:0008483">
    <property type="term" value="F:transaminase activity"/>
    <property type="evidence" value="ECO:0007669"/>
    <property type="project" value="UniProtKB-KW"/>
</dbReference>
<dbReference type="GO" id="GO:0030170">
    <property type="term" value="F:pyridoxal phosphate binding"/>
    <property type="evidence" value="ECO:0007669"/>
    <property type="project" value="UniProtKB-ARBA"/>
</dbReference>
<dbReference type="CDD" id="cd00616">
    <property type="entry name" value="AHBA_syn"/>
    <property type="match status" value="1"/>
</dbReference>
<dbReference type="PIRSF" id="PIRSF000390">
    <property type="entry name" value="PLP_StrS"/>
    <property type="match status" value="1"/>
</dbReference>
<evidence type="ECO:0000313" key="6">
    <source>
        <dbReference type="EMBL" id="NCJ07291.1"/>
    </source>
</evidence>
<organism evidence="6 7">
    <name type="scientific">Petrachloros mirabilis ULC683</name>
    <dbReference type="NCBI Taxonomy" id="2781853"/>
    <lineage>
        <taxon>Bacteria</taxon>
        <taxon>Bacillati</taxon>
        <taxon>Cyanobacteriota</taxon>
        <taxon>Cyanophyceae</taxon>
        <taxon>Synechococcales</taxon>
        <taxon>Petrachlorosaceae</taxon>
        <taxon>Petrachloros</taxon>
        <taxon>Petrachloros mirabilis</taxon>
    </lineage>
</organism>
<dbReference type="Gene3D" id="3.90.1150.10">
    <property type="entry name" value="Aspartate Aminotransferase, domain 1"/>
    <property type="match status" value="1"/>
</dbReference>
<dbReference type="Gene3D" id="3.40.640.10">
    <property type="entry name" value="Type I PLP-dependent aspartate aminotransferase-like (Major domain)"/>
    <property type="match status" value="1"/>
</dbReference>
<gene>
    <name evidence="6" type="ORF">GS597_12395</name>
</gene>
<keyword evidence="6" id="KW-0808">Transferase</keyword>
<evidence type="ECO:0000313" key="7">
    <source>
        <dbReference type="Proteomes" id="UP000607397"/>
    </source>
</evidence>
<name>A0A8K2A040_9CYAN</name>